<dbReference type="EMBL" id="AWSJ01000371">
    <property type="protein sequence ID" value="ERI04884.1"/>
    <property type="molecule type" value="Genomic_DNA"/>
</dbReference>
<dbReference type="PANTHER" id="PTHR46558:SF11">
    <property type="entry name" value="HTH-TYPE TRANSCRIPTIONAL REGULATOR XRE"/>
    <property type="match status" value="1"/>
</dbReference>
<dbReference type="GO" id="GO:0003677">
    <property type="term" value="F:DNA binding"/>
    <property type="evidence" value="ECO:0007669"/>
    <property type="project" value="UniProtKB-KW"/>
</dbReference>
<dbReference type="InterPro" id="IPR010982">
    <property type="entry name" value="Lambda_DNA-bd_dom_sf"/>
</dbReference>
<dbReference type="PROSITE" id="PS50943">
    <property type="entry name" value="HTH_CROC1"/>
    <property type="match status" value="1"/>
</dbReference>
<reference evidence="3 4" key="1">
    <citation type="submission" date="2013-08" db="EMBL/GenBank/DDBJ databases">
        <authorList>
            <person name="Weinstock G."/>
            <person name="Sodergren E."/>
            <person name="Wylie T."/>
            <person name="Fulton L."/>
            <person name="Fulton R."/>
            <person name="Fronick C."/>
            <person name="O'Laughlin M."/>
            <person name="Godfrey J."/>
            <person name="Miner T."/>
            <person name="Herter B."/>
            <person name="Appelbaum E."/>
            <person name="Cordes M."/>
            <person name="Lek S."/>
            <person name="Wollam A."/>
            <person name="Pepin K.H."/>
            <person name="Palsikar V.B."/>
            <person name="Mitreva M."/>
            <person name="Wilson R.K."/>
        </authorList>
    </citation>
    <scope>NUCLEOTIDE SEQUENCE [LARGE SCALE GENOMIC DNA]</scope>
    <source>
        <strain evidence="3 4">ATCC 12856</strain>
    </source>
</reference>
<dbReference type="PANTHER" id="PTHR46558">
    <property type="entry name" value="TRACRIPTIONAL REGULATORY PROTEIN-RELATED-RELATED"/>
    <property type="match status" value="1"/>
</dbReference>
<keyword evidence="4" id="KW-1185">Reference proteome</keyword>
<proteinExistence type="predicted"/>
<protein>
    <submittedName>
        <fullName evidence="3">DNA-binding helix-turn-helix protein</fullName>
    </submittedName>
</protein>
<dbReference type="AlphaFoldDB" id="U1W8R7"/>
<evidence type="ECO:0000259" key="2">
    <source>
        <dbReference type="PROSITE" id="PS50943"/>
    </source>
</evidence>
<comment type="caution">
    <text evidence="3">The sequence shown here is derived from an EMBL/GenBank/DDBJ whole genome shotgun (WGS) entry which is preliminary data.</text>
</comment>
<dbReference type="Pfam" id="PF01381">
    <property type="entry name" value="HTH_3"/>
    <property type="match status" value="1"/>
</dbReference>
<dbReference type="eggNOG" id="COG1396">
    <property type="taxonomic scope" value="Bacteria"/>
</dbReference>
<accession>U1W8R7</accession>
<dbReference type="PATRIC" id="fig|649747.3.peg.5277"/>
<dbReference type="HOGENOM" id="CLU_066192_4_2_9"/>
<dbReference type="CDD" id="cd00093">
    <property type="entry name" value="HTH_XRE"/>
    <property type="match status" value="1"/>
</dbReference>
<evidence type="ECO:0000313" key="4">
    <source>
        <dbReference type="Proteomes" id="UP000016511"/>
    </source>
</evidence>
<organism evidence="3 4">
    <name type="scientific">Aneurinibacillus aneurinilyticus ATCC 12856</name>
    <dbReference type="NCBI Taxonomy" id="649747"/>
    <lineage>
        <taxon>Bacteria</taxon>
        <taxon>Bacillati</taxon>
        <taxon>Bacillota</taxon>
        <taxon>Bacilli</taxon>
        <taxon>Bacillales</taxon>
        <taxon>Paenibacillaceae</taxon>
        <taxon>Aneurinibacillus group</taxon>
        <taxon>Aneurinibacillus</taxon>
    </lineage>
</organism>
<name>U1W8R7_ANEAE</name>
<keyword evidence="1 3" id="KW-0238">DNA-binding</keyword>
<gene>
    <name evidence="3" type="ORF">HMPREF0083_05888</name>
</gene>
<evidence type="ECO:0000256" key="1">
    <source>
        <dbReference type="ARBA" id="ARBA00023125"/>
    </source>
</evidence>
<dbReference type="SUPFAM" id="SSF47413">
    <property type="entry name" value="lambda repressor-like DNA-binding domains"/>
    <property type="match status" value="1"/>
</dbReference>
<sequence length="136" mass="15675">MIYLYREGGAGMIGSRIKEQRQKIQWTQKELAKKVNVSPQVISNWEREYTTPDSTHIALLSKAMQVSSDYLLGHTDDPSFKTGATDDSNINIAFYDGLKGFEELDPEQQQVIMDTVEDMVARFKKRKQERQNKKNT</sequence>
<dbReference type="Proteomes" id="UP000016511">
    <property type="component" value="Unassembled WGS sequence"/>
</dbReference>
<dbReference type="InterPro" id="IPR001387">
    <property type="entry name" value="Cro/C1-type_HTH"/>
</dbReference>
<feature type="domain" description="HTH cro/C1-type" evidence="2">
    <location>
        <begin position="17"/>
        <end position="71"/>
    </location>
</feature>
<dbReference type="SMART" id="SM00530">
    <property type="entry name" value="HTH_XRE"/>
    <property type="match status" value="1"/>
</dbReference>
<dbReference type="Gene3D" id="1.10.260.40">
    <property type="entry name" value="lambda repressor-like DNA-binding domains"/>
    <property type="match status" value="1"/>
</dbReference>
<dbReference type="STRING" id="649747.HMPREF0083_05888"/>
<evidence type="ECO:0000313" key="3">
    <source>
        <dbReference type="EMBL" id="ERI04884.1"/>
    </source>
</evidence>